<evidence type="ECO:0000313" key="4">
    <source>
        <dbReference type="EMBL" id="SFN78614.1"/>
    </source>
</evidence>
<name>A0A1I5BVC0_PSUAM</name>
<keyword evidence="4" id="KW-0560">Oxidoreductase</keyword>
<evidence type="ECO:0000256" key="1">
    <source>
        <dbReference type="ARBA" id="ARBA00022723"/>
    </source>
</evidence>
<dbReference type="EMBL" id="FOUY01000021">
    <property type="protein sequence ID" value="SFN78614.1"/>
    <property type="molecule type" value="Genomic_DNA"/>
</dbReference>
<organism evidence="4 5">
    <name type="scientific">Pseudonocardia ammonioxydans</name>
    <dbReference type="NCBI Taxonomy" id="260086"/>
    <lineage>
        <taxon>Bacteria</taxon>
        <taxon>Bacillati</taxon>
        <taxon>Actinomycetota</taxon>
        <taxon>Actinomycetes</taxon>
        <taxon>Pseudonocardiales</taxon>
        <taxon>Pseudonocardiaceae</taxon>
        <taxon>Pseudonocardia</taxon>
    </lineage>
</organism>
<dbReference type="PANTHER" id="PTHR43048">
    <property type="entry name" value="METHYLMALONYL-COA EPIMERASE"/>
    <property type="match status" value="1"/>
</dbReference>
<evidence type="ECO:0000256" key="2">
    <source>
        <dbReference type="SAM" id="MobiDB-lite"/>
    </source>
</evidence>
<dbReference type="GO" id="GO:0051213">
    <property type="term" value="F:dioxygenase activity"/>
    <property type="evidence" value="ECO:0007669"/>
    <property type="project" value="UniProtKB-KW"/>
</dbReference>
<accession>A0A1I5BVC0</accession>
<dbReference type="PROSITE" id="PS51819">
    <property type="entry name" value="VOC"/>
    <property type="match status" value="1"/>
</dbReference>
<protein>
    <submittedName>
        <fullName evidence="4">Glyoxalase/Bleomycin resistance protein/Dioxygenase superfamily protein</fullName>
    </submittedName>
</protein>
<keyword evidence="4" id="KW-0223">Dioxygenase</keyword>
<sequence length="274" mass="28678">MPGYDHSSITVRDLDSSLAYYRDGLGLGVTRIRDVAGRTVADLALPGGRTWRLEEHRDVPRYPASARPCDPGFAHVCLYVDDAAAVTARLRAAGFGTRGEVVGITSGPHTGAEAAYTVDPDGFVVELYRPAGGTGGGPGTVTGFFHHGITVTDLDAALEFWTALGARLRERGTRSGRSVAALVGLLPESLDTAFLDLPGAPSSIEVFAYQGIERHPAIARDADPASSRLVLRTTDPAAVAAAVPGGGRPDPGHGPGALRVHDPDGYPVVLRPDR</sequence>
<feature type="domain" description="VOC" evidence="3">
    <location>
        <begin position="3"/>
        <end position="130"/>
    </location>
</feature>
<dbReference type="AlphaFoldDB" id="A0A1I5BVC0"/>
<dbReference type="CDD" id="cd06587">
    <property type="entry name" value="VOC"/>
    <property type="match status" value="1"/>
</dbReference>
<dbReference type="SUPFAM" id="SSF54593">
    <property type="entry name" value="Glyoxalase/Bleomycin resistance protein/Dihydroxybiphenyl dioxygenase"/>
    <property type="match status" value="2"/>
</dbReference>
<gene>
    <name evidence="4" type="ORF">SAMN05216207_102166</name>
</gene>
<dbReference type="Pfam" id="PF00903">
    <property type="entry name" value="Glyoxalase"/>
    <property type="match status" value="1"/>
</dbReference>
<dbReference type="InterPro" id="IPR029068">
    <property type="entry name" value="Glyas_Bleomycin-R_OHBP_Dase"/>
</dbReference>
<dbReference type="Gene3D" id="3.10.180.10">
    <property type="entry name" value="2,3-Dihydroxybiphenyl 1,2-Dioxygenase, domain 1"/>
    <property type="match status" value="2"/>
</dbReference>
<dbReference type="STRING" id="260086.SAMN05216207_102166"/>
<evidence type="ECO:0000259" key="3">
    <source>
        <dbReference type="PROSITE" id="PS51819"/>
    </source>
</evidence>
<keyword evidence="5" id="KW-1185">Reference proteome</keyword>
<dbReference type="GO" id="GO:0046872">
    <property type="term" value="F:metal ion binding"/>
    <property type="evidence" value="ECO:0007669"/>
    <property type="project" value="UniProtKB-KW"/>
</dbReference>
<feature type="compositionally biased region" description="Gly residues" evidence="2">
    <location>
        <begin position="244"/>
        <end position="255"/>
    </location>
</feature>
<dbReference type="InterPro" id="IPR037523">
    <property type="entry name" value="VOC_core"/>
</dbReference>
<dbReference type="GO" id="GO:0046491">
    <property type="term" value="P:L-methylmalonyl-CoA metabolic process"/>
    <property type="evidence" value="ECO:0007669"/>
    <property type="project" value="TreeGrafter"/>
</dbReference>
<reference evidence="4 5" key="1">
    <citation type="submission" date="2016-10" db="EMBL/GenBank/DDBJ databases">
        <authorList>
            <person name="de Groot N.N."/>
        </authorList>
    </citation>
    <scope>NUCLEOTIDE SEQUENCE [LARGE SCALE GENOMIC DNA]</scope>
    <source>
        <strain evidence="4 5">CGMCC 4.1877</strain>
    </source>
</reference>
<dbReference type="OrthoDB" id="7187210at2"/>
<keyword evidence="1" id="KW-0479">Metal-binding</keyword>
<dbReference type="PANTHER" id="PTHR43048:SF5">
    <property type="entry name" value="BLR5325 PROTEIN"/>
    <property type="match status" value="1"/>
</dbReference>
<dbReference type="InterPro" id="IPR051785">
    <property type="entry name" value="MMCE/EMCE_epimerase"/>
</dbReference>
<evidence type="ECO:0000313" key="5">
    <source>
        <dbReference type="Proteomes" id="UP000199614"/>
    </source>
</evidence>
<dbReference type="RefSeq" id="WP_093346759.1">
    <property type="nucleotide sequence ID" value="NZ_FOUY01000021.1"/>
</dbReference>
<dbReference type="GO" id="GO:0004493">
    <property type="term" value="F:methylmalonyl-CoA epimerase activity"/>
    <property type="evidence" value="ECO:0007669"/>
    <property type="project" value="TreeGrafter"/>
</dbReference>
<dbReference type="InterPro" id="IPR004360">
    <property type="entry name" value="Glyas_Fos-R_dOase_dom"/>
</dbReference>
<dbReference type="Proteomes" id="UP000199614">
    <property type="component" value="Unassembled WGS sequence"/>
</dbReference>
<proteinExistence type="predicted"/>
<feature type="region of interest" description="Disordered" evidence="2">
    <location>
        <begin position="242"/>
        <end position="266"/>
    </location>
</feature>